<reference evidence="2" key="1">
    <citation type="submission" date="2005-09" db="EMBL/GenBank/DDBJ databases">
        <authorList>
            <person name="Mural R.J."/>
            <person name="Li P.W."/>
            <person name="Adams M.D."/>
            <person name="Amanatides P.G."/>
            <person name="Baden-Tillson H."/>
            <person name="Barnstead M."/>
            <person name="Chin S.H."/>
            <person name="Dew I."/>
            <person name="Evans C.A."/>
            <person name="Ferriera S."/>
            <person name="Flanigan M."/>
            <person name="Fosler C."/>
            <person name="Glodek A."/>
            <person name="Gu Z."/>
            <person name="Holt R.A."/>
            <person name="Jennings D."/>
            <person name="Kraft C.L."/>
            <person name="Lu F."/>
            <person name="Nguyen T."/>
            <person name="Nusskern D.R."/>
            <person name="Pfannkoch C.M."/>
            <person name="Sitter C."/>
            <person name="Sutton G.G."/>
            <person name="Venter J.C."/>
            <person name="Wang Z."/>
            <person name="Woodage T."/>
            <person name="Zheng X.H."/>
            <person name="Zhong F."/>
        </authorList>
    </citation>
    <scope>NUCLEOTIDE SEQUENCE [LARGE SCALE GENOMIC DNA]</scope>
    <source>
        <strain>BN</strain>
        <strain evidence="2">Sprague-Dawley</strain>
    </source>
</reference>
<sequence length="73" mass="8380">MNHGHSGVRDLWRFTHSYCWIVDSILVLLNLSKPGVNMKHFCFGTEQRTWLVGQLNAWNSPASKPEPPALIYL</sequence>
<evidence type="ECO:0000313" key="1">
    <source>
        <dbReference type="EMBL" id="EDM01247.1"/>
    </source>
</evidence>
<dbReference type="AlphaFoldDB" id="A6IHT9"/>
<proteinExistence type="predicted"/>
<name>A6IHT9_RAT</name>
<dbReference type="Proteomes" id="UP000234681">
    <property type="component" value="Chromosome 2"/>
</dbReference>
<accession>A6IHT9</accession>
<gene>
    <name evidence="1" type="ORF">rCG_41514</name>
</gene>
<protein>
    <submittedName>
        <fullName evidence="1">RCG41514</fullName>
    </submittedName>
</protein>
<organism evidence="1 2">
    <name type="scientific">Rattus norvegicus</name>
    <name type="common">Rat</name>
    <dbReference type="NCBI Taxonomy" id="10116"/>
    <lineage>
        <taxon>Eukaryota</taxon>
        <taxon>Metazoa</taxon>
        <taxon>Chordata</taxon>
        <taxon>Craniata</taxon>
        <taxon>Vertebrata</taxon>
        <taxon>Euteleostomi</taxon>
        <taxon>Mammalia</taxon>
        <taxon>Eutheria</taxon>
        <taxon>Euarchontoglires</taxon>
        <taxon>Glires</taxon>
        <taxon>Rodentia</taxon>
        <taxon>Myomorpha</taxon>
        <taxon>Muroidea</taxon>
        <taxon>Muridae</taxon>
        <taxon>Murinae</taxon>
        <taxon>Rattus</taxon>
    </lineage>
</organism>
<evidence type="ECO:0000313" key="2">
    <source>
        <dbReference type="Proteomes" id="UP000234681"/>
    </source>
</evidence>
<dbReference type="EMBL" id="CH473961">
    <property type="protein sequence ID" value="EDM01247.1"/>
    <property type="molecule type" value="Genomic_DNA"/>
</dbReference>